<evidence type="ECO:0000313" key="2">
    <source>
        <dbReference type="Proteomes" id="UP000018050"/>
    </source>
</evidence>
<dbReference type="EMBL" id="HG671591">
    <property type="protein sequence ID" value="CDI81304.1"/>
    <property type="molecule type" value="Genomic_DNA"/>
</dbReference>
<dbReference type="Proteomes" id="UP000018050">
    <property type="component" value="Unassembled WGS sequence"/>
</dbReference>
<proteinExistence type="predicted"/>
<feature type="non-terminal residue" evidence="1">
    <location>
        <position position="1"/>
    </location>
</feature>
<organism evidence="1 2">
    <name type="scientific">Eimeria acervulina</name>
    <name type="common">Coccidian parasite</name>
    <dbReference type="NCBI Taxonomy" id="5801"/>
    <lineage>
        <taxon>Eukaryota</taxon>
        <taxon>Sar</taxon>
        <taxon>Alveolata</taxon>
        <taxon>Apicomplexa</taxon>
        <taxon>Conoidasida</taxon>
        <taxon>Coccidia</taxon>
        <taxon>Eucoccidiorida</taxon>
        <taxon>Eimeriorina</taxon>
        <taxon>Eimeriidae</taxon>
        <taxon>Eimeria</taxon>
    </lineage>
</organism>
<dbReference type="VEuPathDB" id="ToxoDB:EAH_00060370"/>
<reference evidence="1" key="2">
    <citation type="submission" date="2013-10" db="EMBL/GenBank/DDBJ databases">
        <authorList>
            <person name="Aslett M."/>
        </authorList>
    </citation>
    <scope>NUCLEOTIDE SEQUENCE</scope>
    <source>
        <strain evidence="1">Houghton</strain>
    </source>
</reference>
<reference evidence="1" key="1">
    <citation type="submission" date="2013-10" db="EMBL/GenBank/DDBJ databases">
        <title>Genomic analysis of the causative agents of coccidiosis in chickens.</title>
        <authorList>
            <person name="Reid A.J."/>
            <person name="Blake D."/>
            <person name="Billington K."/>
            <person name="Browne H."/>
            <person name="Dunn M."/>
            <person name="Hung S."/>
            <person name="Kawahara F."/>
            <person name="Miranda-Saavedra D."/>
            <person name="Mourier T."/>
            <person name="Nagra H."/>
            <person name="Otto T.D."/>
            <person name="Rawlings N."/>
            <person name="Sanchez A."/>
            <person name="Sanders M."/>
            <person name="Subramaniam C."/>
            <person name="Tay Y."/>
            <person name="Dear P."/>
            <person name="Doerig C."/>
            <person name="Gruber A."/>
            <person name="Parkinson J."/>
            <person name="Shirley M."/>
            <person name="Wan K.L."/>
            <person name="Berriman M."/>
            <person name="Tomley F."/>
            <person name="Pain A."/>
        </authorList>
    </citation>
    <scope>NUCLEOTIDE SEQUENCE</scope>
    <source>
        <strain evidence="1">Houghton</strain>
    </source>
</reference>
<keyword evidence="2" id="KW-1185">Reference proteome</keyword>
<protein>
    <submittedName>
        <fullName evidence="1">Uncharacterized protein</fullName>
    </submittedName>
</protein>
<sequence length="148" mass="16242">EAAEAITISELVGLIEKHTRAHVLSLTCEGTLLYAASEENDKLQRQQLQAAQPPHIAALFGEHQQETLPDPETSLTEALRHLGLAPSCGEVQQLRQQQQNRSARRLHQQFKGPTWAVIRIAASDPFGFSWLEGAGSDLMLKATDGARP</sequence>
<dbReference type="RefSeq" id="XP_013248938.1">
    <property type="nucleotide sequence ID" value="XM_013393484.1"/>
</dbReference>
<accession>U6GRT4</accession>
<evidence type="ECO:0000313" key="1">
    <source>
        <dbReference type="EMBL" id="CDI81304.1"/>
    </source>
</evidence>
<dbReference type="AlphaFoldDB" id="U6GRT4"/>
<name>U6GRT4_EIMAC</name>
<dbReference type="GeneID" id="25274107"/>
<gene>
    <name evidence="1" type="ORF">EAH_00060370</name>
</gene>